<evidence type="ECO:0000313" key="3">
    <source>
        <dbReference type="EMBL" id="MFC0226928.1"/>
    </source>
</evidence>
<dbReference type="RefSeq" id="WP_380674974.1">
    <property type="nucleotide sequence ID" value="NZ_CP173186.1"/>
</dbReference>
<evidence type="ECO:0000256" key="2">
    <source>
        <dbReference type="ARBA" id="ARBA00023163"/>
    </source>
</evidence>
<keyword evidence="2" id="KW-0804">Transcription</keyword>
<proteinExistence type="predicted"/>
<dbReference type="EMBL" id="JBHLXG010000008">
    <property type="protein sequence ID" value="MFC0226928.1"/>
    <property type="molecule type" value="Genomic_DNA"/>
</dbReference>
<name>A0ABV6EDJ0_9GAMM</name>
<gene>
    <name evidence="3" type="ORF">ACFFJ3_10510</name>
</gene>
<dbReference type="Gene3D" id="1.10.10.10">
    <property type="entry name" value="Winged helix-like DNA-binding domain superfamily/Winged helix DNA-binding domain"/>
    <property type="match status" value="1"/>
</dbReference>
<dbReference type="Proteomes" id="UP001589792">
    <property type="component" value="Unassembled WGS sequence"/>
</dbReference>
<evidence type="ECO:0000313" key="4">
    <source>
        <dbReference type="Proteomes" id="UP001589792"/>
    </source>
</evidence>
<comment type="caution">
    <text evidence="3">The sequence shown here is derived from an EMBL/GenBank/DDBJ whole genome shotgun (WGS) entry which is preliminary data.</text>
</comment>
<keyword evidence="4" id="KW-1185">Reference proteome</keyword>
<dbReference type="Pfam" id="PF04703">
    <property type="entry name" value="FaeA"/>
    <property type="match status" value="1"/>
</dbReference>
<reference evidence="3 4" key="1">
    <citation type="submission" date="2024-09" db="EMBL/GenBank/DDBJ databases">
        <authorList>
            <person name="Sun Q."/>
            <person name="Mori K."/>
        </authorList>
    </citation>
    <scope>NUCLEOTIDE SEQUENCE [LARGE SCALE GENOMIC DNA]</scope>
    <source>
        <strain evidence="3 4">CCM 8626</strain>
    </source>
</reference>
<accession>A0ABV6EDJ0</accession>
<dbReference type="InterPro" id="IPR006793">
    <property type="entry name" value="FaeA"/>
</dbReference>
<sequence length="92" mass="10493">MTYINPEQNLQLNNVRIALRALCLRECAQGTLPPKILWPCTRDVAKCCDISIYVARYYLIKLVERKKAYVSPCSVKNSLRWCSAELIASDEG</sequence>
<keyword evidence="1" id="KW-0805">Transcription regulation</keyword>
<protein>
    <submittedName>
        <fullName evidence="3">FaeA/PapI family transcriptional regulator</fullName>
    </submittedName>
</protein>
<evidence type="ECO:0000256" key="1">
    <source>
        <dbReference type="ARBA" id="ARBA00023015"/>
    </source>
</evidence>
<dbReference type="InterPro" id="IPR036388">
    <property type="entry name" value="WH-like_DNA-bd_sf"/>
</dbReference>
<organism evidence="3 4">
    <name type="scientific">Serratia aquatilis</name>
    <dbReference type="NCBI Taxonomy" id="1737515"/>
    <lineage>
        <taxon>Bacteria</taxon>
        <taxon>Pseudomonadati</taxon>
        <taxon>Pseudomonadota</taxon>
        <taxon>Gammaproteobacteria</taxon>
        <taxon>Enterobacterales</taxon>
        <taxon>Yersiniaceae</taxon>
        <taxon>Serratia</taxon>
    </lineage>
</organism>